<dbReference type="OrthoDB" id="7785529at2759"/>
<gene>
    <name evidence="3" type="ORF">INT45_007021</name>
</gene>
<feature type="compositionally biased region" description="Polar residues" evidence="1">
    <location>
        <begin position="431"/>
        <end position="472"/>
    </location>
</feature>
<feature type="compositionally biased region" description="Low complexity" evidence="1">
    <location>
        <begin position="416"/>
        <end position="430"/>
    </location>
</feature>
<dbReference type="Pfam" id="PF00339">
    <property type="entry name" value="Arrestin_N"/>
    <property type="match status" value="1"/>
</dbReference>
<evidence type="ECO:0000313" key="4">
    <source>
        <dbReference type="Proteomes" id="UP000646827"/>
    </source>
</evidence>
<feature type="region of interest" description="Disordered" evidence="1">
    <location>
        <begin position="319"/>
        <end position="472"/>
    </location>
</feature>
<keyword evidence="4" id="KW-1185">Reference proteome</keyword>
<comment type="caution">
    <text evidence="3">The sequence shown here is derived from an EMBL/GenBank/DDBJ whole genome shotgun (WGS) entry which is preliminary data.</text>
</comment>
<feature type="compositionally biased region" description="Low complexity" evidence="1">
    <location>
        <begin position="538"/>
        <end position="552"/>
    </location>
</feature>
<feature type="compositionally biased region" description="Acidic residues" evidence="1">
    <location>
        <begin position="321"/>
        <end position="339"/>
    </location>
</feature>
<feature type="compositionally biased region" description="Polar residues" evidence="1">
    <location>
        <begin position="379"/>
        <end position="407"/>
    </location>
</feature>
<feature type="compositionally biased region" description="Pro residues" evidence="1">
    <location>
        <begin position="749"/>
        <end position="764"/>
    </location>
</feature>
<evidence type="ECO:0000313" key="3">
    <source>
        <dbReference type="EMBL" id="KAG2223295.1"/>
    </source>
</evidence>
<name>A0A8H7VJX3_9FUNG</name>
<feature type="compositionally biased region" description="Low complexity" evidence="1">
    <location>
        <begin position="572"/>
        <end position="604"/>
    </location>
</feature>
<dbReference type="SMART" id="SM01017">
    <property type="entry name" value="Arrestin_C"/>
    <property type="match status" value="1"/>
</dbReference>
<dbReference type="InterPro" id="IPR014756">
    <property type="entry name" value="Ig_E-set"/>
</dbReference>
<reference evidence="3 4" key="1">
    <citation type="submission" date="2020-12" db="EMBL/GenBank/DDBJ databases">
        <title>Metabolic potential, ecology and presence of endohyphal bacteria is reflected in genomic diversity of Mucoromycotina.</title>
        <authorList>
            <person name="Muszewska A."/>
            <person name="Okrasinska A."/>
            <person name="Steczkiewicz K."/>
            <person name="Drgas O."/>
            <person name="Orlowska M."/>
            <person name="Perlinska-Lenart U."/>
            <person name="Aleksandrzak-Piekarczyk T."/>
            <person name="Szatraj K."/>
            <person name="Zielenkiewicz U."/>
            <person name="Pilsyk S."/>
            <person name="Malc E."/>
            <person name="Mieczkowski P."/>
            <person name="Kruszewska J.S."/>
            <person name="Biernat P."/>
            <person name="Pawlowska J."/>
        </authorList>
    </citation>
    <scope>NUCLEOTIDE SEQUENCE [LARGE SCALE GENOMIC DNA]</scope>
    <source>
        <strain evidence="3 4">CBS 142.35</strain>
    </source>
</reference>
<accession>A0A8H7VJX3</accession>
<feature type="compositionally biased region" description="Basic and acidic residues" evidence="1">
    <location>
        <begin position="340"/>
        <end position="362"/>
    </location>
</feature>
<dbReference type="AlphaFoldDB" id="A0A8H7VJX3"/>
<feature type="compositionally biased region" description="Polar residues" evidence="1">
    <location>
        <begin position="736"/>
        <end position="746"/>
    </location>
</feature>
<organism evidence="3 4">
    <name type="scientific">Circinella minor</name>
    <dbReference type="NCBI Taxonomy" id="1195481"/>
    <lineage>
        <taxon>Eukaryota</taxon>
        <taxon>Fungi</taxon>
        <taxon>Fungi incertae sedis</taxon>
        <taxon>Mucoromycota</taxon>
        <taxon>Mucoromycotina</taxon>
        <taxon>Mucoromycetes</taxon>
        <taxon>Mucorales</taxon>
        <taxon>Lichtheimiaceae</taxon>
        <taxon>Circinella</taxon>
    </lineage>
</organism>
<feature type="compositionally biased region" description="Polar residues" evidence="1">
    <location>
        <begin position="553"/>
        <end position="566"/>
    </location>
</feature>
<dbReference type="InterPro" id="IPR011022">
    <property type="entry name" value="Arrestin_C-like"/>
</dbReference>
<feature type="region of interest" description="Disordered" evidence="1">
    <location>
        <begin position="513"/>
        <end position="764"/>
    </location>
</feature>
<dbReference type="InterPro" id="IPR014752">
    <property type="entry name" value="Arrestin-like_C"/>
</dbReference>
<feature type="domain" description="Arrestin C-terminal-like" evidence="2">
    <location>
        <begin position="172"/>
        <end position="317"/>
    </location>
</feature>
<feature type="compositionally biased region" description="Low complexity" evidence="1">
    <location>
        <begin position="634"/>
        <end position="652"/>
    </location>
</feature>
<dbReference type="InterPro" id="IPR011021">
    <property type="entry name" value="Arrestin-like_N"/>
</dbReference>
<evidence type="ECO:0000259" key="2">
    <source>
        <dbReference type="SMART" id="SM01017"/>
    </source>
</evidence>
<dbReference type="SUPFAM" id="SSF81296">
    <property type="entry name" value="E set domains"/>
    <property type="match status" value="1"/>
</dbReference>
<dbReference type="Pfam" id="PF02752">
    <property type="entry name" value="Arrestin_C"/>
    <property type="match status" value="1"/>
</dbReference>
<proteinExistence type="predicted"/>
<sequence length="764" mass="84979">MLLAGGMLLTKNKKTKEFYIDLQDNRYYNPGETVRGDVVLDLAKATKINHIRVTLAGVVQVGANNLTLFNRECQIATAPDESGNTHQLEARSNRFPFELSIPGEGAELPTSMKLTQQSGVKYTLSAVLKMPFTFVQSWSPQDTREISIVEKIDVGLPEYAVKARVDEQIRFQENTAVVSMHIPKVAFVRGDILPVTAIIKHYKFFEKPKAVTISLMRRFHLFNKGKIQLIEQRIIKKPRIYDLALNIDNEYRNEFVAKIFIPQSVAPSTASSGRILRVDYVAHIAVDLNKVNREDPQYQESHGAHMDIPVIIGTTPKAEVSIDDEETDDEEETVSDENPELSKDIENLKLNDGEGDEKDHDGITNNESSFISPPPYLSRDNSTATRQSVQLPAYVSQDNSVINSSKRPSPPDHQISRNSSFTSTNSSQSRHNSVATLSRDNSLASNGSSRKSVGSEPTSSLSRDNSLASTASKRSIINSSAVLSRENSLASVISRKSTIAEVHESFMSRNDSLLSTASNDSASRRSTTTSQDNNNYPQQHYHSGSNSQHSSSYFPQQSHHTLPQQLQRDESFQSTASHHTSSSNSSPYISPSTSSISQSTHNNNLRVSMPIVMPAQPPSHGNTDEPYNQFPRNQSPSNMSMPMPMPHQQQQYHHPHPSQTYSTSPNNHYQPLYSSSPNNNYLNNQPHASHFPHHYQQRDHPPPTSGFDTHGGSISMPMPMPIPGGNGGPHPHPHSQQWPTSNSSFHNNPPYPTNDSTPPPPNYW</sequence>
<feature type="compositionally biased region" description="Polar residues" evidence="1">
    <location>
        <begin position="513"/>
        <end position="537"/>
    </location>
</feature>
<protein>
    <recommendedName>
        <fullName evidence="2">Arrestin C-terminal-like domain-containing protein</fullName>
    </recommendedName>
</protein>
<dbReference type="Gene3D" id="2.60.40.640">
    <property type="match status" value="2"/>
</dbReference>
<feature type="compositionally biased region" description="Low complexity" evidence="1">
    <location>
        <begin position="669"/>
        <end position="686"/>
    </location>
</feature>
<evidence type="ECO:0000256" key="1">
    <source>
        <dbReference type="SAM" id="MobiDB-lite"/>
    </source>
</evidence>
<dbReference type="EMBL" id="JAEPRB010000064">
    <property type="protein sequence ID" value="KAG2223295.1"/>
    <property type="molecule type" value="Genomic_DNA"/>
</dbReference>
<dbReference type="Proteomes" id="UP000646827">
    <property type="component" value="Unassembled WGS sequence"/>
</dbReference>